<gene>
    <name evidence="3" type="ORF">GGG17_11445</name>
</gene>
<evidence type="ECO:0000313" key="3">
    <source>
        <dbReference type="EMBL" id="MTB72572.1"/>
    </source>
</evidence>
<dbReference type="EMBL" id="WLVL01000039">
    <property type="protein sequence ID" value="MTB72572.1"/>
    <property type="molecule type" value="Genomic_DNA"/>
</dbReference>
<reference evidence="3 4" key="1">
    <citation type="submission" date="2019-11" db="EMBL/GenBank/DDBJ databases">
        <title>Whole genome sequencing identifies a novel species of the genus Arsenicicoccus isolated from human blood.</title>
        <authorList>
            <person name="Jeong J.H."/>
            <person name="Kweon O.J."/>
            <person name="Kim H.R."/>
            <person name="Kim T.-H."/>
            <person name="Ha S.-M."/>
            <person name="Lee M.-K."/>
        </authorList>
    </citation>
    <scope>NUCLEOTIDE SEQUENCE [LARGE SCALE GENOMIC DNA]</scope>
    <source>
        <strain evidence="3 4">MKL-02</strain>
    </source>
</reference>
<feature type="compositionally biased region" description="Low complexity" evidence="1">
    <location>
        <begin position="174"/>
        <end position="199"/>
    </location>
</feature>
<dbReference type="RefSeq" id="WP_154593837.1">
    <property type="nucleotide sequence ID" value="NZ_CP171001.1"/>
</dbReference>
<comment type="caution">
    <text evidence="3">The sequence shown here is derived from an EMBL/GenBank/DDBJ whole genome shotgun (WGS) entry which is preliminary data.</text>
</comment>
<protein>
    <submittedName>
        <fullName evidence="3">Phage holin family protein</fullName>
    </submittedName>
</protein>
<feature type="compositionally biased region" description="Basic and acidic residues" evidence="1">
    <location>
        <begin position="1"/>
        <end position="22"/>
    </location>
</feature>
<proteinExistence type="predicted"/>
<dbReference type="InterPro" id="IPR009937">
    <property type="entry name" value="Phage_holin_3_6"/>
</dbReference>
<evidence type="ECO:0000256" key="1">
    <source>
        <dbReference type="SAM" id="MobiDB-lite"/>
    </source>
</evidence>
<sequence length="199" mass="20747">MSTSHTEQEHEARRAERDREARNYGSDTTARTIGQLVADATQDVSSIMRNEIQLAKAEVKTDVAKAGKGIGMFAGAGVLAFLALILLLIAVAYGLVALGLAPWLSFLIVAVVLLVVAGILAMIGKKALSKVNVKPERTIRNAQETVEALKPNTSRPAVADQRAASHSATTSREATATYATTGTADTAGTAGTESGATRA</sequence>
<evidence type="ECO:0000256" key="2">
    <source>
        <dbReference type="SAM" id="Phobius"/>
    </source>
</evidence>
<feature type="transmembrane region" description="Helical" evidence="2">
    <location>
        <begin position="70"/>
        <end position="96"/>
    </location>
</feature>
<evidence type="ECO:0000313" key="4">
    <source>
        <dbReference type="Proteomes" id="UP000431092"/>
    </source>
</evidence>
<keyword evidence="2" id="KW-1133">Transmembrane helix</keyword>
<feature type="transmembrane region" description="Helical" evidence="2">
    <location>
        <begin position="102"/>
        <end position="124"/>
    </location>
</feature>
<accession>A0A6I3IF04</accession>
<feature type="compositionally biased region" description="Polar residues" evidence="1">
    <location>
        <begin position="164"/>
        <end position="173"/>
    </location>
</feature>
<keyword evidence="2" id="KW-0812">Transmembrane</keyword>
<keyword evidence="2" id="KW-0472">Membrane</keyword>
<dbReference type="Proteomes" id="UP000431092">
    <property type="component" value="Unassembled WGS sequence"/>
</dbReference>
<keyword evidence="4" id="KW-1185">Reference proteome</keyword>
<name>A0A6I3IF04_9MICO</name>
<feature type="region of interest" description="Disordered" evidence="1">
    <location>
        <begin position="150"/>
        <end position="199"/>
    </location>
</feature>
<organism evidence="3 4">
    <name type="scientific">Arsenicicoccus cauae</name>
    <dbReference type="NCBI Taxonomy" id="2663847"/>
    <lineage>
        <taxon>Bacteria</taxon>
        <taxon>Bacillati</taxon>
        <taxon>Actinomycetota</taxon>
        <taxon>Actinomycetes</taxon>
        <taxon>Micrococcales</taxon>
        <taxon>Intrasporangiaceae</taxon>
        <taxon>Arsenicicoccus</taxon>
    </lineage>
</organism>
<dbReference type="AlphaFoldDB" id="A0A6I3IF04"/>
<dbReference type="Pfam" id="PF07332">
    <property type="entry name" value="Phage_holin_3_6"/>
    <property type="match status" value="1"/>
</dbReference>
<feature type="region of interest" description="Disordered" evidence="1">
    <location>
        <begin position="1"/>
        <end position="25"/>
    </location>
</feature>